<dbReference type="AlphaFoldDB" id="D8LXM0"/>
<dbReference type="InterPro" id="IPR018611">
    <property type="entry name" value="Ufl1"/>
</dbReference>
<evidence type="ECO:0000313" key="3">
    <source>
        <dbReference type="Proteomes" id="UP000008312"/>
    </source>
</evidence>
<accession>D8LXM0</accession>
<organism evidence="2">
    <name type="scientific">Blastocystis hominis</name>
    <dbReference type="NCBI Taxonomy" id="12968"/>
    <lineage>
        <taxon>Eukaryota</taxon>
        <taxon>Sar</taxon>
        <taxon>Stramenopiles</taxon>
        <taxon>Bigyra</taxon>
        <taxon>Opalozoa</taxon>
        <taxon>Opalinata</taxon>
        <taxon>Blastocystidae</taxon>
        <taxon>Blastocystis</taxon>
    </lineage>
</organism>
<dbReference type="GO" id="GO:1990592">
    <property type="term" value="P:protein K69-linked ufmylation"/>
    <property type="evidence" value="ECO:0007669"/>
    <property type="project" value="TreeGrafter"/>
</dbReference>
<dbReference type="PANTHER" id="PTHR31057:SF0">
    <property type="entry name" value="E3 UFM1-PROTEIN LIGASE 1"/>
    <property type="match status" value="1"/>
</dbReference>
<gene>
    <name evidence="2" type="ORF">GSBLH_T00006975001</name>
</gene>
<feature type="domain" description="E3 UFM1-protein ligase 1-like N-terminal" evidence="1">
    <location>
        <begin position="2"/>
        <end position="264"/>
    </location>
</feature>
<dbReference type="Pfam" id="PF25870">
    <property type="entry name" value="WHD_UFL1_5th"/>
    <property type="match status" value="1"/>
</dbReference>
<dbReference type="InParanoid" id="D8LXM0"/>
<dbReference type="RefSeq" id="XP_012894373.1">
    <property type="nucleotide sequence ID" value="XM_013038919.1"/>
</dbReference>
<sequence length="431" mass="49173">MKELQDAQEADVTHKLSERNVVEIVEKITKKGLIDLLNTRSGIREYLTWSELETEILEEIDAHDGRVTYQELEDAINVDITYIEKSVKELCSRNCGVMNLRNQEIISDRYTDNLVTRSISQIQFHGIMKVGLLATRFNVPVNFLQSSVIPLICERSPDIQFKNGDLFTTSFIRRNQARIRGLCAAIDRPCLLSELSELFVETYSLEKTFLQESIEQLLKRGDVRGSIKTGSFIPHKFESQKTDALLSFLRTNQYISKQQLHQNRVGMERIHHNQIDSPSAYFQKQGYSHSLIELDSIWVGDDLVEEFHSTITEFVNEDGFIELSTVFPPSFTPKDVSLVLKQIPKLAFEFAVNSPTIYTVLGDFVVRTDLLNTLALNHLRSMESAVLNALQKNQTLDSCVPSIEKLQEELREASVCDGFAVKRYDGGNVRQ</sequence>
<evidence type="ECO:0000313" key="2">
    <source>
        <dbReference type="EMBL" id="CBK20325.2"/>
    </source>
</evidence>
<dbReference type="Proteomes" id="UP000008312">
    <property type="component" value="Unassembled WGS sequence"/>
</dbReference>
<protein>
    <recommendedName>
        <fullName evidence="1">E3 UFM1-protein ligase 1-like N-terminal domain-containing protein</fullName>
    </recommendedName>
</protein>
<name>D8LXM0_BLAHO</name>
<proteinExistence type="predicted"/>
<dbReference type="GeneID" id="24923099"/>
<dbReference type="InterPro" id="IPR056579">
    <property type="entry name" value="Ufl1_N"/>
</dbReference>
<dbReference type="EMBL" id="FN668639">
    <property type="protein sequence ID" value="CBK20325.2"/>
    <property type="molecule type" value="Genomic_DNA"/>
</dbReference>
<dbReference type="OrthoDB" id="10258297at2759"/>
<keyword evidence="3" id="KW-1185">Reference proteome</keyword>
<dbReference type="GO" id="GO:0005789">
    <property type="term" value="C:endoplasmic reticulum membrane"/>
    <property type="evidence" value="ECO:0007669"/>
    <property type="project" value="TreeGrafter"/>
</dbReference>
<dbReference type="Pfam" id="PF09743">
    <property type="entry name" value="E3_UFM1_ligase"/>
    <property type="match status" value="1"/>
</dbReference>
<reference evidence="2" key="1">
    <citation type="submission" date="2010-02" db="EMBL/GenBank/DDBJ databases">
        <title>Sequencing and annotation of the Blastocystis hominis genome.</title>
        <authorList>
            <person name="Wincker P."/>
        </authorList>
    </citation>
    <scope>NUCLEOTIDE SEQUENCE</scope>
    <source>
        <strain evidence="2">Singapore isolate B</strain>
    </source>
</reference>
<dbReference type="GO" id="GO:0034976">
    <property type="term" value="P:response to endoplasmic reticulum stress"/>
    <property type="evidence" value="ECO:0007669"/>
    <property type="project" value="TreeGrafter"/>
</dbReference>
<dbReference type="PANTHER" id="PTHR31057">
    <property type="entry name" value="E3 UFM1-PROTEIN LIGASE 1"/>
    <property type="match status" value="1"/>
</dbReference>
<evidence type="ECO:0000259" key="1">
    <source>
        <dbReference type="Pfam" id="PF09743"/>
    </source>
</evidence>
<dbReference type="GO" id="GO:0061666">
    <property type="term" value="F:UFM1 ligase activity"/>
    <property type="evidence" value="ECO:0007669"/>
    <property type="project" value="InterPro"/>
</dbReference>
<dbReference type="GO" id="GO:0032434">
    <property type="term" value="P:regulation of proteasomal ubiquitin-dependent protein catabolic process"/>
    <property type="evidence" value="ECO:0007669"/>
    <property type="project" value="TreeGrafter"/>
</dbReference>